<dbReference type="Gene3D" id="1.10.3210.10">
    <property type="entry name" value="Hypothetical protein af1432"/>
    <property type="match status" value="1"/>
</dbReference>
<evidence type="ECO:0000256" key="5">
    <source>
        <dbReference type="HAMAP-Rule" id="MF_00335"/>
    </source>
</evidence>
<feature type="domain" description="HD" evidence="8">
    <location>
        <begin position="339"/>
        <end position="432"/>
    </location>
</feature>
<proteinExistence type="inferred from homology"/>
<feature type="coiled-coil region" evidence="7">
    <location>
        <begin position="47"/>
        <end position="139"/>
    </location>
</feature>
<comment type="subcellular location">
    <subcellularLocation>
        <location evidence="5">Cell membrane</location>
        <topology evidence="5">Single-pass membrane protein</topology>
    </subcellularLocation>
</comment>
<dbReference type="SMART" id="SM00471">
    <property type="entry name" value="HDc"/>
    <property type="match status" value="1"/>
</dbReference>
<evidence type="ECO:0000256" key="3">
    <source>
        <dbReference type="ARBA" id="ARBA00022801"/>
    </source>
</evidence>
<dbReference type="GO" id="GO:0016787">
    <property type="term" value="F:hydrolase activity"/>
    <property type="evidence" value="ECO:0007669"/>
    <property type="project" value="UniProtKB-KW"/>
</dbReference>
<dbReference type="KEGG" id="taer:GT409_08575"/>
<sequence length="523" mass="58882">MDSMQIWWSEIQSLLLSIGFMVLGFFFHAFITRTNAMAASQRGKIILDEAEKKAKAIEHEAEVKAREEVLAAREKAEHSLDKKRQSIIELEDRVVAREKDISRKLELLETKDRTLSEKLDKAEEQQETIIEQKKVLDERIAQENQRIQEIADFSKDDARKIIMEQMETELEGEISGLIRHQQKTAHEQARAQAREIVCSAIERYAGEHVSNITTTQVQLPSDDMKGRIIGKEGRNIRSFETESGVNLIIDETPGVVLLSSYDPVRREVARVALERLLEDGRIHPASIEQTLEKVRSEINELIRQAGEDALYNLGISGVDPELVKILGRLKYRTSYKQNVLEHSVEMASLMAMMAADLDLDVSTAKRVGVFHDLGKAVDHEVEGSHAVIGANLLRKYGEEPIVYNAVAAHHDDVEKNSVYAVLAAAADAITAARPGARLDSTDLYLERLDKMEKIAKSFKGVDKSYAIQAGRELRVIVEGKQVDDNRALVLAREIANTVQNEVRYPGQVKVTVIRETRAIEYAK</sequence>
<dbReference type="InterPro" id="IPR006674">
    <property type="entry name" value="HD_domain"/>
</dbReference>
<evidence type="ECO:0000259" key="8">
    <source>
        <dbReference type="PROSITE" id="PS51831"/>
    </source>
</evidence>
<evidence type="ECO:0000256" key="7">
    <source>
        <dbReference type="SAM" id="Coils"/>
    </source>
</evidence>
<dbReference type="InterPro" id="IPR004087">
    <property type="entry name" value="KH_dom"/>
</dbReference>
<dbReference type="InterPro" id="IPR022711">
    <property type="entry name" value="RNase_Y_N"/>
</dbReference>
<dbReference type="RefSeq" id="WP_160628688.1">
    <property type="nucleotide sequence ID" value="NZ_CP047593.1"/>
</dbReference>
<keyword evidence="1 5" id="KW-0540">Nuclease</keyword>
<dbReference type="InterPro" id="IPR003607">
    <property type="entry name" value="HD/PDEase_dom"/>
</dbReference>
<dbReference type="PANTHER" id="PTHR12826">
    <property type="entry name" value="RIBONUCLEASE Y"/>
    <property type="match status" value="1"/>
</dbReference>
<dbReference type="GO" id="GO:0005886">
    <property type="term" value="C:plasma membrane"/>
    <property type="evidence" value="ECO:0007669"/>
    <property type="project" value="UniProtKB-SubCell"/>
</dbReference>
<dbReference type="HAMAP" id="MF_00335">
    <property type="entry name" value="RNase_Y"/>
    <property type="match status" value="1"/>
</dbReference>
<evidence type="ECO:0000256" key="6">
    <source>
        <dbReference type="NCBIfam" id="TIGR03319"/>
    </source>
</evidence>
<dbReference type="EMBL" id="CP047593">
    <property type="protein sequence ID" value="QHI69506.1"/>
    <property type="molecule type" value="Genomic_DNA"/>
</dbReference>
<comment type="function">
    <text evidence="5">Endoribonuclease that initiates mRNA decay.</text>
</comment>
<dbReference type="InterPro" id="IPR006675">
    <property type="entry name" value="HDIG_dom"/>
</dbReference>
<dbReference type="GO" id="GO:0003723">
    <property type="term" value="F:RNA binding"/>
    <property type="evidence" value="ECO:0007669"/>
    <property type="project" value="UniProtKB-UniRule"/>
</dbReference>
<dbReference type="GO" id="GO:0006402">
    <property type="term" value="P:mRNA catabolic process"/>
    <property type="evidence" value="ECO:0007669"/>
    <property type="project" value="UniProtKB-UniRule"/>
</dbReference>
<keyword evidence="10" id="KW-1185">Reference proteome</keyword>
<name>A0A6P1MD36_9BACT</name>
<evidence type="ECO:0000256" key="1">
    <source>
        <dbReference type="ARBA" id="ARBA00022722"/>
    </source>
</evidence>
<evidence type="ECO:0000313" key="9">
    <source>
        <dbReference type="EMBL" id="QHI69506.1"/>
    </source>
</evidence>
<dbReference type="Pfam" id="PF12072">
    <property type="entry name" value="RNase_Y_N"/>
    <property type="match status" value="1"/>
</dbReference>
<dbReference type="PROSITE" id="PS50084">
    <property type="entry name" value="KH_TYPE_1"/>
    <property type="match status" value="1"/>
</dbReference>
<keyword evidence="2 5" id="KW-0255">Endonuclease</keyword>
<dbReference type="GO" id="GO:0004521">
    <property type="term" value="F:RNA endonuclease activity"/>
    <property type="evidence" value="ECO:0007669"/>
    <property type="project" value="UniProtKB-UniRule"/>
</dbReference>
<evidence type="ECO:0000256" key="2">
    <source>
        <dbReference type="ARBA" id="ARBA00022759"/>
    </source>
</evidence>
<accession>A0A6P1MD36</accession>
<dbReference type="NCBIfam" id="TIGR00277">
    <property type="entry name" value="HDIG"/>
    <property type="match status" value="1"/>
</dbReference>
<keyword evidence="5" id="KW-0812">Transmembrane</keyword>
<reference evidence="9 10" key="1">
    <citation type="submission" date="2020-01" db="EMBL/GenBank/DDBJ databases">
        <title>Ponticoccus aerotolerans gen. nov., sp. nov., an anaerobic bacterium and proposal of Ponticoccusceae fam. nov., Ponticoccusles ord. nov. and Ponticoccuse classis nov. in the phylum Kiritimatiellaeota.</title>
        <authorList>
            <person name="Zhou L.Y."/>
            <person name="Du Z.J."/>
        </authorList>
    </citation>
    <scope>NUCLEOTIDE SEQUENCE [LARGE SCALE GENOMIC DNA]</scope>
    <source>
        <strain evidence="9 10">S-5007</strain>
    </source>
</reference>
<evidence type="ECO:0000256" key="4">
    <source>
        <dbReference type="ARBA" id="ARBA00022884"/>
    </source>
</evidence>
<dbReference type="Pfam" id="PF01966">
    <property type="entry name" value="HD"/>
    <property type="match status" value="1"/>
</dbReference>
<keyword evidence="7" id="KW-0175">Coiled coil</keyword>
<dbReference type="Gene3D" id="3.30.1370.10">
    <property type="entry name" value="K Homology domain, type 1"/>
    <property type="match status" value="1"/>
</dbReference>
<dbReference type="SUPFAM" id="SSF54791">
    <property type="entry name" value="Eukaryotic type KH-domain (KH-domain type I)"/>
    <property type="match status" value="1"/>
</dbReference>
<keyword evidence="5" id="KW-1003">Cell membrane</keyword>
<evidence type="ECO:0000313" key="10">
    <source>
        <dbReference type="Proteomes" id="UP000464954"/>
    </source>
</evidence>
<organism evidence="9 10">
    <name type="scientific">Tichowtungia aerotolerans</name>
    <dbReference type="NCBI Taxonomy" id="2697043"/>
    <lineage>
        <taxon>Bacteria</taxon>
        <taxon>Pseudomonadati</taxon>
        <taxon>Kiritimatiellota</taxon>
        <taxon>Tichowtungiia</taxon>
        <taxon>Tichowtungiales</taxon>
        <taxon>Tichowtungiaceae</taxon>
        <taxon>Tichowtungia</taxon>
    </lineage>
</organism>
<dbReference type="PROSITE" id="PS51831">
    <property type="entry name" value="HD"/>
    <property type="match status" value="1"/>
</dbReference>
<dbReference type="InterPro" id="IPR017705">
    <property type="entry name" value="Ribonuclease_Y"/>
</dbReference>
<dbReference type="Pfam" id="PF00013">
    <property type="entry name" value="KH_1"/>
    <property type="match status" value="1"/>
</dbReference>
<dbReference type="SMART" id="SM00322">
    <property type="entry name" value="KH"/>
    <property type="match status" value="1"/>
</dbReference>
<keyword evidence="5" id="KW-1133">Transmembrane helix</keyword>
<dbReference type="AlphaFoldDB" id="A0A6P1MD36"/>
<gene>
    <name evidence="5 9" type="primary">rny</name>
    <name evidence="9" type="ORF">GT409_08575</name>
</gene>
<dbReference type="InterPro" id="IPR004088">
    <property type="entry name" value="KH_dom_type_1"/>
</dbReference>
<dbReference type="PANTHER" id="PTHR12826:SF15">
    <property type="entry name" value="RIBONUCLEASE Y"/>
    <property type="match status" value="1"/>
</dbReference>
<dbReference type="NCBIfam" id="TIGR03319">
    <property type="entry name" value="RNase_Y"/>
    <property type="match status" value="1"/>
</dbReference>
<keyword evidence="4 5" id="KW-0694">RNA-binding</keyword>
<keyword evidence="5" id="KW-0472">Membrane</keyword>
<dbReference type="Proteomes" id="UP000464954">
    <property type="component" value="Chromosome"/>
</dbReference>
<dbReference type="SUPFAM" id="SSF109604">
    <property type="entry name" value="HD-domain/PDEase-like"/>
    <property type="match status" value="1"/>
</dbReference>
<dbReference type="InterPro" id="IPR036612">
    <property type="entry name" value="KH_dom_type_1_sf"/>
</dbReference>
<comment type="similarity">
    <text evidence="5">Belongs to the RNase Y family.</text>
</comment>
<protein>
    <recommendedName>
        <fullName evidence="5 6">Ribonuclease Y</fullName>
        <shortName evidence="5">RNase Y</shortName>
        <ecNumber evidence="5 6">3.1.-.-</ecNumber>
    </recommendedName>
</protein>
<feature type="transmembrane region" description="Helical" evidence="5">
    <location>
        <begin position="12"/>
        <end position="31"/>
    </location>
</feature>
<dbReference type="CDD" id="cd22431">
    <property type="entry name" value="KH-I_RNaseY"/>
    <property type="match status" value="1"/>
</dbReference>
<dbReference type="EC" id="3.1.-.-" evidence="5 6"/>
<keyword evidence="3 5" id="KW-0378">Hydrolase</keyword>